<dbReference type="AlphaFoldDB" id="A0A1M5M620"/>
<keyword evidence="1" id="KW-0732">Signal</keyword>
<feature type="signal peptide" evidence="1">
    <location>
        <begin position="1"/>
        <end position="27"/>
    </location>
</feature>
<accession>A0A1M5M620</accession>
<feature type="chain" id="PRO_5009912231" description="DUF4251 domain-containing protein" evidence="1">
    <location>
        <begin position="28"/>
        <end position="176"/>
    </location>
</feature>
<dbReference type="OrthoDB" id="1097715at2"/>
<name>A0A1M5M620_9FLAO</name>
<dbReference type="EMBL" id="FQWB01000006">
    <property type="protein sequence ID" value="SHG72705.1"/>
    <property type="molecule type" value="Genomic_DNA"/>
</dbReference>
<organism evidence="2 3">
    <name type="scientific">Flavobacterium fluvii</name>
    <dbReference type="NCBI Taxonomy" id="468056"/>
    <lineage>
        <taxon>Bacteria</taxon>
        <taxon>Pseudomonadati</taxon>
        <taxon>Bacteroidota</taxon>
        <taxon>Flavobacteriia</taxon>
        <taxon>Flavobacteriales</taxon>
        <taxon>Flavobacteriaceae</taxon>
        <taxon>Flavobacterium</taxon>
    </lineage>
</organism>
<dbReference type="RefSeq" id="WP_073371303.1">
    <property type="nucleotide sequence ID" value="NZ_FQWB01000006.1"/>
</dbReference>
<proteinExistence type="predicted"/>
<dbReference type="InterPro" id="IPR025347">
    <property type="entry name" value="DUF4251"/>
</dbReference>
<dbReference type="Gene3D" id="2.40.128.410">
    <property type="match status" value="1"/>
</dbReference>
<reference evidence="3" key="1">
    <citation type="submission" date="2016-11" db="EMBL/GenBank/DDBJ databases">
        <authorList>
            <person name="Varghese N."/>
            <person name="Submissions S."/>
        </authorList>
    </citation>
    <scope>NUCLEOTIDE SEQUENCE [LARGE SCALE GENOMIC DNA]</scope>
    <source>
        <strain evidence="3">DSM 19978</strain>
    </source>
</reference>
<keyword evidence="3" id="KW-1185">Reference proteome</keyword>
<evidence type="ECO:0008006" key="4">
    <source>
        <dbReference type="Google" id="ProtNLM"/>
    </source>
</evidence>
<dbReference type="Pfam" id="PF14059">
    <property type="entry name" value="DUF4251"/>
    <property type="match status" value="1"/>
</dbReference>
<dbReference type="STRING" id="468056.SAMN05443549_10651"/>
<evidence type="ECO:0000256" key="1">
    <source>
        <dbReference type="SAM" id="SignalP"/>
    </source>
</evidence>
<protein>
    <recommendedName>
        <fullName evidence="4">DUF4251 domain-containing protein</fullName>
    </recommendedName>
</protein>
<dbReference type="Proteomes" id="UP000184516">
    <property type="component" value="Unassembled WGS sequence"/>
</dbReference>
<sequence length="176" mass="19886">MKTKFNYNLVSFLILTVAFFSFANANAQEKTKKQIKEEAKIAKQKEVALLVDSKEFVFSPRSVSPQGGRNITLSDTSYEMEFHPDLIKSYLPYFGRGYSGVTYGGDNGMDFEGKPTVYTVEKTKKNYIIKVEVRGERDSYTIMLSVHLEGGAYLTVNSNNRSSISYDGDIEKLPKK</sequence>
<gene>
    <name evidence="2" type="ORF">SAMN05443549_10651</name>
</gene>
<evidence type="ECO:0000313" key="3">
    <source>
        <dbReference type="Proteomes" id="UP000184516"/>
    </source>
</evidence>
<evidence type="ECO:0000313" key="2">
    <source>
        <dbReference type="EMBL" id="SHG72705.1"/>
    </source>
</evidence>